<feature type="signal peptide" evidence="1">
    <location>
        <begin position="1"/>
        <end position="19"/>
    </location>
</feature>
<proteinExistence type="predicted"/>
<evidence type="ECO:0000313" key="2">
    <source>
        <dbReference type="EMBL" id="KAA3679916.1"/>
    </source>
</evidence>
<feature type="chain" id="PRO_5023822169" evidence="1">
    <location>
        <begin position="20"/>
        <end position="233"/>
    </location>
</feature>
<sequence>MFTTLIQVATCLLCPACHKSFCGQPPRAHLKQCASRLNMQLIDLMTLSEVRPQPRFNVDEDLHTAFALSLSTNEEDKRRRSEAELARKLRPTDFGPPSYLLLTEAQRQAIFSDRLANILLQVRKPILFNDHSTKIASHTSRKFGPSTLWFLASGDPCVEDSTSIGARPPDETKVIDLYYVQSLVPPLSPAKSTWGENLLSLSQIPGRSTTSEKDFFPSDSDDRVLMDSVKVIN</sequence>
<evidence type="ECO:0000256" key="1">
    <source>
        <dbReference type="SAM" id="SignalP"/>
    </source>
</evidence>
<keyword evidence="1" id="KW-0732">Signal</keyword>
<reference evidence="2 3" key="1">
    <citation type="journal article" date="2019" name="Gigascience">
        <title>Whole-genome sequence of the oriental lung fluke Paragonimus westermani.</title>
        <authorList>
            <person name="Oey H."/>
            <person name="Zakrzewski M."/>
            <person name="Narain K."/>
            <person name="Devi K.R."/>
            <person name="Agatsuma T."/>
            <person name="Nawaratna S."/>
            <person name="Gobert G.N."/>
            <person name="Jones M.K."/>
            <person name="Ragan M.A."/>
            <person name="McManus D.P."/>
            <person name="Krause L."/>
        </authorList>
    </citation>
    <scope>NUCLEOTIDE SEQUENCE [LARGE SCALE GENOMIC DNA]</scope>
    <source>
        <strain evidence="2 3">IND2009</strain>
    </source>
</reference>
<keyword evidence="3" id="KW-1185">Reference proteome</keyword>
<dbReference type="EMBL" id="QNGE01000592">
    <property type="protein sequence ID" value="KAA3679916.1"/>
    <property type="molecule type" value="Genomic_DNA"/>
</dbReference>
<evidence type="ECO:0000313" key="3">
    <source>
        <dbReference type="Proteomes" id="UP000324629"/>
    </source>
</evidence>
<protein>
    <submittedName>
        <fullName evidence="2">Uncharacterized protein</fullName>
    </submittedName>
</protein>
<accession>A0A5J4NWC0</accession>
<name>A0A5J4NWC0_9TREM</name>
<organism evidence="2 3">
    <name type="scientific">Paragonimus westermani</name>
    <dbReference type="NCBI Taxonomy" id="34504"/>
    <lineage>
        <taxon>Eukaryota</taxon>
        <taxon>Metazoa</taxon>
        <taxon>Spiralia</taxon>
        <taxon>Lophotrochozoa</taxon>
        <taxon>Platyhelminthes</taxon>
        <taxon>Trematoda</taxon>
        <taxon>Digenea</taxon>
        <taxon>Plagiorchiida</taxon>
        <taxon>Troglotremata</taxon>
        <taxon>Troglotrematidae</taxon>
        <taxon>Paragonimus</taxon>
    </lineage>
</organism>
<gene>
    <name evidence="2" type="ORF">DEA37_0000767</name>
</gene>
<dbReference type="AlphaFoldDB" id="A0A5J4NWC0"/>
<comment type="caution">
    <text evidence="2">The sequence shown here is derived from an EMBL/GenBank/DDBJ whole genome shotgun (WGS) entry which is preliminary data.</text>
</comment>
<dbReference type="Proteomes" id="UP000324629">
    <property type="component" value="Unassembled WGS sequence"/>
</dbReference>